<dbReference type="AlphaFoldDB" id="A0A6J4JGZ5"/>
<gene>
    <name evidence="1" type="ORF">AVDCRST_MAG41-3401</name>
</gene>
<protein>
    <recommendedName>
        <fullName evidence="2">Extensin-like C-terminal domain-containing protein</fullName>
    </recommendedName>
</protein>
<evidence type="ECO:0000313" key="1">
    <source>
        <dbReference type="EMBL" id="CAA9279622.1"/>
    </source>
</evidence>
<proteinExistence type="predicted"/>
<evidence type="ECO:0008006" key="2">
    <source>
        <dbReference type="Google" id="ProtNLM"/>
    </source>
</evidence>
<name>A0A6J4JGZ5_9ACTN</name>
<organism evidence="1">
    <name type="scientific">uncultured Mycobacteriales bacterium</name>
    <dbReference type="NCBI Taxonomy" id="581187"/>
    <lineage>
        <taxon>Bacteria</taxon>
        <taxon>Bacillati</taxon>
        <taxon>Actinomycetota</taxon>
        <taxon>Actinomycetes</taxon>
        <taxon>Mycobacteriales</taxon>
        <taxon>environmental samples</taxon>
    </lineage>
</organism>
<dbReference type="EMBL" id="CADCTP010000315">
    <property type="protein sequence ID" value="CAA9279622.1"/>
    <property type="molecule type" value="Genomic_DNA"/>
</dbReference>
<dbReference type="PROSITE" id="PS51318">
    <property type="entry name" value="TAT"/>
    <property type="match status" value="1"/>
</dbReference>
<accession>A0A6J4JGZ5</accession>
<sequence>MSEARSRRDFLMLAGGATAVAAGAAVLGVAGRADASPSEDFPAGLTAVGETEKAFTSIDGVPIYYDRNGSLQRLTFYCTNGFYSRLVTWKRRLVTISAGAGSAYSSLSYFASAGTYVSKPGAHGLGRAIDIDQVVWSGAASRPIDREYASGTLSVRRRYLALDAVTRGTFRYVLDGWYDAGHQDHIHADDTALPTICSTGSRSDTVFVQATCNAFTGTALTVDGVWGSRTGDAFKAASARLGVTGDPHTSSAAWLAWTERAAARGFANLAF</sequence>
<reference evidence="1" key="1">
    <citation type="submission" date="2020-02" db="EMBL/GenBank/DDBJ databases">
        <authorList>
            <person name="Meier V. D."/>
        </authorList>
    </citation>
    <scope>NUCLEOTIDE SEQUENCE</scope>
    <source>
        <strain evidence="1">AVDCRST_MAG41</strain>
    </source>
</reference>
<dbReference type="InterPro" id="IPR006311">
    <property type="entry name" value="TAT_signal"/>
</dbReference>